<evidence type="ECO:0000256" key="6">
    <source>
        <dbReference type="SAM" id="Phobius"/>
    </source>
</evidence>
<dbReference type="AlphaFoldDB" id="A0A023B4K2"/>
<keyword evidence="2 6" id="KW-0812">Transmembrane</keyword>
<dbReference type="InterPro" id="IPR013057">
    <property type="entry name" value="AA_transpt_TM"/>
</dbReference>
<evidence type="ECO:0000313" key="9">
    <source>
        <dbReference type="Proteomes" id="UP000019763"/>
    </source>
</evidence>
<dbReference type="eggNOG" id="ENOG502RYA5">
    <property type="taxonomic scope" value="Eukaryota"/>
</dbReference>
<dbReference type="OMA" id="EFIVQYF"/>
<reference evidence="8" key="1">
    <citation type="submission" date="2013-12" db="EMBL/GenBank/DDBJ databases">
        <authorList>
            <person name="Omoto C.K."/>
            <person name="Sibley D."/>
            <person name="Venepally P."/>
            <person name="Hadjithomas M."/>
            <person name="Karamycheva S."/>
            <person name="Brunk B."/>
            <person name="Roos D."/>
            <person name="Caler E."/>
            <person name="Lorenzi H."/>
        </authorList>
    </citation>
    <scope>NUCLEOTIDE SEQUENCE</scope>
</reference>
<dbReference type="GO" id="GO:0016020">
    <property type="term" value="C:membrane"/>
    <property type="evidence" value="ECO:0007669"/>
    <property type="project" value="UniProtKB-SubCell"/>
</dbReference>
<evidence type="ECO:0000256" key="3">
    <source>
        <dbReference type="ARBA" id="ARBA00022989"/>
    </source>
</evidence>
<feature type="transmembrane region" description="Helical" evidence="6">
    <location>
        <begin position="522"/>
        <end position="542"/>
    </location>
</feature>
<keyword evidence="3 6" id="KW-1133">Transmembrane helix</keyword>
<accession>A0A023B4K2</accession>
<comment type="caution">
    <text evidence="8">The sequence shown here is derived from an EMBL/GenBank/DDBJ whole genome shotgun (WGS) entry which is preliminary data.</text>
</comment>
<dbReference type="GeneID" id="22913564"/>
<dbReference type="PANTHER" id="PTHR16189:SF3">
    <property type="entry name" value="AMINO ACID TRANSPORTER TRANSMEMBRANE DOMAIN-CONTAINING PROTEIN"/>
    <property type="match status" value="1"/>
</dbReference>
<gene>
    <name evidence="8" type="ORF">GNI_100830</name>
</gene>
<feature type="transmembrane region" description="Helical" evidence="6">
    <location>
        <begin position="554"/>
        <end position="575"/>
    </location>
</feature>
<dbReference type="RefSeq" id="XP_011131146.1">
    <property type="nucleotide sequence ID" value="XM_011132844.1"/>
</dbReference>
<sequence>MSSVASTPSQLSNNIEEDGGRLRRKPWWSRQKRRASIMESPLLQQRTSSRKFQGGLFDHHGASPLGRRESVLSRSCIRPKRLRPKREYGVKTIGQKASFVYLVNQIFGTGVIAIPRVFASSGWMPCFIANVFVAMAAGLGTLMTLRCMTLVEGNRNFERRLEYMGLMMRYLHTPYYRVVQWFFYLSIFASNIVSIIVVAEAFDNIIVRIFGSTPALTLKPWPLGFSNVSNLSVIYGSHENDSNYQVTLAITLGYLCTAFLCIPLSLQTMDENMKVQYFSFAVLISTLLGLALNGLLEARAASFTAVFCTLFLHRNKILSPRPTSASPFPGLPAATGVPKATIVPQIKGGAAHYGPRNWIASLPRLPESRLPGRVGGPRPVGRFVPRLKTVQPARRQLSAAGMPTAFGKRTYGELMSTFLASYSCVNVIPSWANEMAWDVKVNEVVFQGLLFSCVVYYLFGFCMVYVMPDIQSDNILQEVLETSSHKFLASMLVYAFDLITVAPGILVYCITTRYNLINEEACSYRGAVFWSSVFPFLVAWLVCDNSHFSAVLSWSALVFSLNVNFIAPLVIYLVACSVSQPSHRNPVCHTTKRNRKPPPPVTTSHHPL</sequence>
<evidence type="ECO:0000256" key="1">
    <source>
        <dbReference type="ARBA" id="ARBA00004370"/>
    </source>
</evidence>
<feature type="region of interest" description="Disordered" evidence="5">
    <location>
        <begin position="582"/>
        <end position="608"/>
    </location>
</feature>
<feature type="transmembrane region" description="Helical" evidence="6">
    <location>
        <begin position="246"/>
        <end position="265"/>
    </location>
</feature>
<dbReference type="OrthoDB" id="294541at2759"/>
<evidence type="ECO:0000256" key="4">
    <source>
        <dbReference type="ARBA" id="ARBA00023136"/>
    </source>
</evidence>
<evidence type="ECO:0000256" key="2">
    <source>
        <dbReference type="ARBA" id="ARBA00022692"/>
    </source>
</evidence>
<evidence type="ECO:0000259" key="7">
    <source>
        <dbReference type="Pfam" id="PF01490"/>
    </source>
</evidence>
<feature type="transmembrane region" description="Helical" evidence="6">
    <location>
        <begin position="444"/>
        <end position="467"/>
    </location>
</feature>
<keyword evidence="4 6" id="KW-0472">Membrane</keyword>
<dbReference type="VEuPathDB" id="CryptoDB:GNI_100830"/>
<feature type="domain" description="Amino acid transporter transmembrane" evidence="7">
    <location>
        <begin position="93"/>
        <end position="289"/>
    </location>
</feature>
<feature type="transmembrane region" description="Helical" evidence="6">
    <location>
        <begin position="487"/>
        <end position="510"/>
    </location>
</feature>
<feature type="transmembrane region" description="Helical" evidence="6">
    <location>
        <begin position="131"/>
        <end position="153"/>
    </location>
</feature>
<evidence type="ECO:0000313" key="8">
    <source>
        <dbReference type="EMBL" id="EZG56824.1"/>
    </source>
</evidence>
<protein>
    <submittedName>
        <fullName evidence="8">Transmembrane amino acid transporter</fullName>
    </submittedName>
</protein>
<name>A0A023B4K2_GRENI</name>
<dbReference type="Pfam" id="PF01490">
    <property type="entry name" value="Aa_trans"/>
    <property type="match status" value="1"/>
</dbReference>
<feature type="transmembrane region" description="Helical" evidence="6">
    <location>
        <begin position="174"/>
        <end position="199"/>
    </location>
</feature>
<dbReference type="Proteomes" id="UP000019763">
    <property type="component" value="Unassembled WGS sequence"/>
</dbReference>
<dbReference type="EMBL" id="AFNH02000756">
    <property type="protein sequence ID" value="EZG56824.1"/>
    <property type="molecule type" value="Genomic_DNA"/>
</dbReference>
<feature type="transmembrane region" description="Helical" evidence="6">
    <location>
        <begin position="99"/>
        <end position="119"/>
    </location>
</feature>
<dbReference type="PANTHER" id="PTHR16189">
    <property type="entry name" value="TRANSMEMBRANE PROTEIN 104-RELATED"/>
    <property type="match status" value="1"/>
</dbReference>
<organism evidence="8 9">
    <name type="scientific">Gregarina niphandrodes</name>
    <name type="common">Septate eugregarine</name>
    <dbReference type="NCBI Taxonomy" id="110365"/>
    <lineage>
        <taxon>Eukaryota</taxon>
        <taxon>Sar</taxon>
        <taxon>Alveolata</taxon>
        <taxon>Apicomplexa</taxon>
        <taxon>Conoidasida</taxon>
        <taxon>Gregarinasina</taxon>
        <taxon>Eugregarinorida</taxon>
        <taxon>Gregarinidae</taxon>
        <taxon>Gregarina</taxon>
    </lineage>
</organism>
<proteinExistence type="predicted"/>
<evidence type="ECO:0000256" key="5">
    <source>
        <dbReference type="SAM" id="MobiDB-lite"/>
    </source>
</evidence>
<comment type="subcellular location">
    <subcellularLocation>
        <location evidence="1">Membrane</location>
    </subcellularLocation>
</comment>
<feature type="transmembrane region" description="Helical" evidence="6">
    <location>
        <begin position="277"/>
        <end position="296"/>
    </location>
</feature>
<keyword evidence="9" id="KW-1185">Reference proteome</keyword>